<evidence type="ECO:0000313" key="2">
    <source>
        <dbReference type="EMBL" id="SBT02029.1"/>
    </source>
</evidence>
<dbReference type="EMBL" id="FLQV01002997">
    <property type="protein sequence ID" value="SBT02029.1"/>
    <property type="molecule type" value="Genomic_DNA"/>
</dbReference>
<proteinExistence type="predicted"/>
<dbReference type="Proteomes" id="UP000078560">
    <property type="component" value="Unassembled WGS sequence"/>
</dbReference>
<dbReference type="AlphaFoldDB" id="A0A1A8XCJ1"/>
<reference evidence="2" key="2">
    <citation type="submission" date="2016-05" db="EMBL/GenBank/DDBJ databases">
        <authorList>
            <person name="Lavstsen T."/>
            <person name="Jespersen J.S."/>
        </authorList>
    </citation>
    <scope>NUCLEOTIDE SEQUENCE [LARGE SCALE GENOMIC DNA]</scope>
</reference>
<reference evidence="3 4" key="1">
    <citation type="submission" date="2016-05" db="EMBL/GenBank/DDBJ databases">
        <authorList>
            <person name="Naeem Raeece"/>
        </authorList>
    </citation>
    <scope>NUCLEOTIDE SEQUENCE [LARGE SCALE GENOMIC DNA]</scope>
</reference>
<name>A0A1A8XCJ1_PLAOA</name>
<protein>
    <submittedName>
        <fullName evidence="2">PIR Superfamily Protein</fullName>
    </submittedName>
</protein>
<dbReference type="EMBL" id="FLQU01000681">
    <property type="protein sequence ID" value="SBS89182.1"/>
    <property type="molecule type" value="Genomic_DNA"/>
</dbReference>
<dbReference type="InterPro" id="IPR008780">
    <property type="entry name" value="Plasmodium_Vir"/>
</dbReference>
<dbReference type="Proteomes" id="UP000078546">
    <property type="component" value="Unassembled WGS sequence"/>
</dbReference>
<accession>A0A1A8XCJ1</accession>
<dbReference type="Pfam" id="PF05795">
    <property type="entry name" value="Plasmodium_Vir"/>
    <property type="match status" value="1"/>
</dbReference>
<evidence type="ECO:0000313" key="1">
    <source>
        <dbReference type="EMBL" id="SBS89182.1"/>
    </source>
</evidence>
<organism evidence="2 3">
    <name type="scientific">Plasmodium ovale curtisi</name>
    <dbReference type="NCBI Taxonomy" id="864141"/>
    <lineage>
        <taxon>Eukaryota</taxon>
        <taxon>Sar</taxon>
        <taxon>Alveolata</taxon>
        <taxon>Apicomplexa</taxon>
        <taxon>Aconoidasida</taxon>
        <taxon>Haemosporida</taxon>
        <taxon>Plasmodiidae</taxon>
        <taxon>Plasmodium</taxon>
        <taxon>Plasmodium (Plasmodium)</taxon>
    </lineage>
</organism>
<sequence length="155" mass="17601">MYDFYVDYQALYGTACGFPPKCAKYYKKIEDKTSLYKYFEEQCLTQNDNCPDFYEQCKPYKPENVLFKLTCHADMEKKKAREKPSATHHPPGKAKNLGHSVLGVTPVLLAATALYRYIPIGAWIFKLGGANPNNISNMDGFSPYTQESGDIFRGN</sequence>
<evidence type="ECO:0000313" key="4">
    <source>
        <dbReference type="Proteomes" id="UP000078560"/>
    </source>
</evidence>
<evidence type="ECO:0000313" key="3">
    <source>
        <dbReference type="Proteomes" id="UP000078546"/>
    </source>
</evidence>
<gene>
    <name evidence="2" type="ORF">POVCU1_072150</name>
    <name evidence="1" type="ORF">POVCU2_0052920</name>
</gene>